<sequence>MSGPATRPLPPAWAGLIGAYLAAQAGAGRSPATIATRRGHLAFMARGLRCAPARVTTAGILAWFGRQAWSVETRRSHRNTAVSFFGWAHRAGYLPTDPAADLPVMRAAAPAPRPAPDAAWSAAMAGADSRVRLMLRLAAEAGLRRAEIARVHRRDLTRGPAGAELLVHGKGGKLRVVPVGDDLAAAIAGANTLSRAEGIGVTRGVHSTDTLPGYLFPGTDDGHLSPRWVGKLMAGALPDHWTAHTLRHRFATRAYRGSRNLRAVQTLLGHSSVATTERYTAVDDDEIRAAAMAALG</sequence>
<organism evidence="3 4">
    <name type="scientific">Mycolicibacterium chlorophenolicum</name>
    <dbReference type="NCBI Taxonomy" id="37916"/>
    <lineage>
        <taxon>Bacteria</taxon>
        <taxon>Bacillati</taxon>
        <taxon>Actinomycetota</taxon>
        <taxon>Actinomycetes</taxon>
        <taxon>Mycobacteriales</taxon>
        <taxon>Mycobacteriaceae</taxon>
        <taxon>Mycolicibacterium</taxon>
    </lineage>
</organism>
<comment type="caution">
    <text evidence="3">The sequence shown here is derived from an EMBL/GenBank/DDBJ whole genome shotgun (WGS) entry which is preliminary data.</text>
</comment>
<proteinExistence type="predicted"/>
<evidence type="ECO:0000313" key="3">
    <source>
        <dbReference type="EMBL" id="KMO82294.1"/>
    </source>
</evidence>
<dbReference type="Proteomes" id="UP000036513">
    <property type="component" value="Unassembled WGS sequence"/>
</dbReference>
<dbReference type="EMBL" id="JYNL01000010">
    <property type="protein sequence ID" value="KMO82294.1"/>
    <property type="molecule type" value="Genomic_DNA"/>
</dbReference>
<feature type="domain" description="Tyr recombinase" evidence="2">
    <location>
        <begin position="110"/>
        <end position="292"/>
    </location>
</feature>
<dbReference type="InterPro" id="IPR011010">
    <property type="entry name" value="DNA_brk_join_enz"/>
</dbReference>
<dbReference type="SUPFAM" id="SSF56349">
    <property type="entry name" value="DNA breaking-rejoining enzymes"/>
    <property type="match status" value="1"/>
</dbReference>
<evidence type="ECO:0000313" key="4">
    <source>
        <dbReference type="Proteomes" id="UP000036513"/>
    </source>
</evidence>
<dbReference type="SMR" id="A0A0J6WI83"/>
<evidence type="ECO:0000256" key="1">
    <source>
        <dbReference type="ARBA" id="ARBA00023172"/>
    </source>
</evidence>
<dbReference type="InterPro" id="IPR002104">
    <property type="entry name" value="Integrase_catalytic"/>
</dbReference>
<dbReference type="InterPro" id="IPR050090">
    <property type="entry name" value="Tyrosine_recombinase_XerCD"/>
</dbReference>
<keyword evidence="1" id="KW-0233">DNA recombination</keyword>
<reference evidence="3 4" key="1">
    <citation type="journal article" date="2015" name="Genome Biol. Evol.">
        <title>Characterization of Three Mycobacterium spp. with Potential Use in Bioremediation by Genome Sequencing and Comparative Genomics.</title>
        <authorList>
            <person name="Das S."/>
            <person name="Pettersson B.M."/>
            <person name="Behra P.R."/>
            <person name="Ramesh M."/>
            <person name="Dasgupta S."/>
            <person name="Bhattacharya A."/>
            <person name="Kirsebom L.A."/>
        </authorList>
    </citation>
    <scope>NUCLEOTIDE SEQUENCE [LARGE SCALE GENOMIC DNA]</scope>
    <source>
        <strain evidence="3 4">DSM 43826</strain>
    </source>
</reference>
<evidence type="ECO:0000259" key="2">
    <source>
        <dbReference type="PROSITE" id="PS51898"/>
    </source>
</evidence>
<dbReference type="InterPro" id="IPR013762">
    <property type="entry name" value="Integrase-like_cat_sf"/>
</dbReference>
<dbReference type="PANTHER" id="PTHR30349:SF64">
    <property type="entry name" value="PROPHAGE INTEGRASE INTD-RELATED"/>
    <property type="match status" value="1"/>
</dbReference>
<dbReference type="AlphaFoldDB" id="A0A0J6WI83"/>
<name>A0A0J6WI83_9MYCO</name>
<dbReference type="GO" id="GO:0006310">
    <property type="term" value="P:DNA recombination"/>
    <property type="evidence" value="ECO:0007669"/>
    <property type="project" value="UniProtKB-KW"/>
</dbReference>
<dbReference type="STRING" id="37916.MCHLDSM_01446"/>
<gene>
    <name evidence="3" type="primary">xerD_4</name>
    <name evidence="3" type="ORF">MCHLDSM_01446</name>
</gene>
<protein>
    <submittedName>
        <fullName evidence="3">Tyrosine recombinase XerD</fullName>
    </submittedName>
</protein>
<dbReference type="GO" id="GO:0003677">
    <property type="term" value="F:DNA binding"/>
    <property type="evidence" value="ECO:0007669"/>
    <property type="project" value="InterPro"/>
</dbReference>
<dbReference type="GO" id="GO:0015074">
    <property type="term" value="P:DNA integration"/>
    <property type="evidence" value="ECO:0007669"/>
    <property type="project" value="InterPro"/>
</dbReference>
<dbReference type="Pfam" id="PF00589">
    <property type="entry name" value="Phage_integrase"/>
    <property type="match status" value="1"/>
</dbReference>
<dbReference type="PATRIC" id="fig|37916.4.peg.1342"/>
<keyword evidence="4" id="KW-1185">Reference proteome</keyword>
<dbReference type="PANTHER" id="PTHR30349">
    <property type="entry name" value="PHAGE INTEGRASE-RELATED"/>
    <property type="match status" value="1"/>
</dbReference>
<accession>A0A0J6WI83</accession>
<dbReference type="RefSeq" id="WP_201780360.1">
    <property type="nucleotide sequence ID" value="NZ_JYNL01000010.1"/>
</dbReference>
<dbReference type="Gene3D" id="1.10.443.10">
    <property type="entry name" value="Intergrase catalytic core"/>
    <property type="match status" value="1"/>
</dbReference>
<dbReference type="PROSITE" id="PS51898">
    <property type="entry name" value="TYR_RECOMBINASE"/>
    <property type="match status" value="1"/>
</dbReference>